<dbReference type="PANTHER" id="PTHR35807:SF3">
    <property type="entry name" value="BLL5740 PROTEIN"/>
    <property type="match status" value="1"/>
</dbReference>
<dbReference type="InterPro" id="IPR011990">
    <property type="entry name" value="TPR-like_helical_dom_sf"/>
</dbReference>
<evidence type="ECO:0000313" key="2">
    <source>
        <dbReference type="EMBL" id="GLI02712.1"/>
    </source>
</evidence>
<dbReference type="Gene3D" id="1.25.40.10">
    <property type="entry name" value="Tetratricopeptide repeat domain"/>
    <property type="match status" value="1"/>
</dbReference>
<sequence length="239" mass="26574">MANCLDRAACSLRLLDRFEFIAACCEPRLGFAGQRLLALLALRQQGLDRRLVVRELYPEIPPQRAARSLRTTLWRIQRCCPAMVKVTPAEIRLAPEVTIDLHAAVHTAELLLDQSVRMSTSELGAAIHARLTVDLLPDWPDDWLVLERERFRMLRLDALEALCGRLTAIGWYGAAIDAGLAALAADPLRESAHCMLIKAHLAEGNICEARRQAQQCQQLMRGELGLDPSLDLLALLRGA</sequence>
<name>A0ABQ5R9Y5_9ACTN</name>
<reference evidence="2" key="1">
    <citation type="submission" date="2022-12" db="EMBL/GenBank/DDBJ databases">
        <title>New Phytohabitans aurantiacus sp. RD004123 nov., an actinomycete isolated from soil.</title>
        <authorList>
            <person name="Triningsih D.W."/>
            <person name="Harunari E."/>
            <person name="Igarashi Y."/>
        </authorList>
    </citation>
    <scope>NUCLEOTIDE SEQUENCE</scope>
    <source>
        <strain evidence="2">RD004123</strain>
    </source>
</reference>
<dbReference type="Pfam" id="PF03704">
    <property type="entry name" value="BTAD"/>
    <property type="match status" value="1"/>
</dbReference>
<organism evidence="2 3">
    <name type="scientific">Phytohabitans aurantiacus</name>
    <dbReference type="NCBI Taxonomy" id="3016789"/>
    <lineage>
        <taxon>Bacteria</taxon>
        <taxon>Bacillati</taxon>
        <taxon>Actinomycetota</taxon>
        <taxon>Actinomycetes</taxon>
        <taxon>Micromonosporales</taxon>
        <taxon>Micromonosporaceae</taxon>
    </lineage>
</organism>
<keyword evidence="3" id="KW-1185">Reference proteome</keyword>
<dbReference type="Proteomes" id="UP001144280">
    <property type="component" value="Unassembled WGS sequence"/>
</dbReference>
<evidence type="ECO:0000259" key="1">
    <source>
        <dbReference type="SMART" id="SM01043"/>
    </source>
</evidence>
<evidence type="ECO:0000313" key="3">
    <source>
        <dbReference type="Proteomes" id="UP001144280"/>
    </source>
</evidence>
<comment type="caution">
    <text evidence="2">The sequence shown here is derived from an EMBL/GenBank/DDBJ whole genome shotgun (WGS) entry which is preliminary data.</text>
</comment>
<gene>
    <name evidence="2" type="ORF">Pa4123_79900</name>
</gene>
<feature type="domain" description="Bacterial transcriptional activator" evidence="1">
    <location>
        <begin position="99"/>
        <end position="236"/>
    </location>
</feature>
<dbReference type="SUPFAM" id="SSF48452">
    <property type="entry name" value="TPR-like"/>
    <property type="match status" value="1"/>
</dbReference>
<dbReference type="EMBL" id="BSDI01000068">
    <property type="protein sequence ID" value="GLI02712.1"/>
    <property type="molecule type" value="Genomic_DNA"/>
</dbReference>
<dbReference type="InterPro" id="IPR005158">
    <property type="entry name" value="BTAD"/>
</dbReference>
<proteinExistence type="predicted"/>
<dbReference type="SMART" id="SM01043">
    <property type="entry name" value="BTAD"/>
    <property type="match status" value="1"/>
</dbReference>
<dbReference type="InterPro" id="IPR051677">
    <property type="entry name" value="AfsR-DnrI-RedD_regulator"/>
</dbReference>
<protein>
    <recommendedName>
        <fullName evidence="1">Bacterial transcriptional activator domain-containing protein</fullName>
    </recommendedName>
</protein>
<dbReference type="PANTHER" id="PTHR35807">
    <property type="entry name" value="TRANSCRIPTIONAL REGULATOR REDD-RELATED"/>
    <property type="match status" value="1"/>
</dbReference>
<accession>A0ABQ5R9Y5</accession>